<dbReference type="GO" id="GO:0007023">
    <property type="term" value="P:post-chaperonin tubulin folding pathway"/>
    <property type="evidence" value="ECO:0007669"/>
    <property type="project" value="UniProtKB-UniRule"/>
</dbReference>
<comment type="caution">
    <text evidence="5">The sequence shown here is derived from an EMBL/GenBank/DDBJ whole genome shotgun (WGS) entry which is preliminary data.</text>
</comment>
<dbReference type="EMBL" id="CAJPDS010000005">
    <property type="protein sequence ID" value="CAF9906951.1"/>
    <property type="molecule type" value="Genomic_DNA"/>
</dbReference>
<proteinExistence type="inferred from homology"/>
<dbReference type="GO" id="GO:0005829">
    <property type="term" value="C:cytosol"/>
    <property type="evidence" value="ECO:0007669"/>
    <property type="project" value="TreeGrafter"/>
</dbReference>
<organism evidence="5 6">
    <name type="scientific">Heterodermia speciosa</name>
    <dbReference type="NCBI Taxonomy" id="116794"/>
    <lineage>
        <taxon>Eukaryota</taxon>
        <taxon>Fungi</taxon>
        <taxon>Dikarya</taxon>
        <taxon>Ascomycota</taxon>
        <taxon>Pezizomycotina</taxon>
        <taxon>Lecanoromycetes</taxon>
        <taxon>OSLEUM clade</taxon>
        <taxon>Lecanoromycetidae</taxon>
        <taxon>Caliciales</taxon>
        <taxon>Physciaceae</taxon>
        <taxon>Heterodermia</taxon>
    </lineage>
</organism>
<dbReference type="PANTHER" id="PTHR21500">
    <property type="entry name" value="TUBULIN-SPECIFIC CHAPERONE A"/>
    <property type="match status" value="1"/>
</dbReference>
<evidence type="ECO:0000256" key="2">
    <source>
        <dbReference type="ARBA" id="ARBA00023186"/>
    </source>
</evidence>
<dbReference type="SUPFAM" id="SSF46988">
    <property type="entry name" value="Tubulin chaperone cofactor A"/>
    <property type="match status" value="1"/>
</dbReference>
<reference evidence="5" key="1">
    <citation type="submission" date="2021-03" db="EMBL/GenBank/DDBJ databases">
        <authorList>
            <person name="Tagirdzhanova G."/>
        </authorList>
    </citation>
    <scope>NUCLEOTIDE SEQUENCE</scope>
</reference>
<evidence type="ECO:0000256" key="1">
    <source>
        <dbReference type="ARBA" id="ARBA00006806"/>
    </source>
</evidence>
<evidence type="ECO:0000256" key="4">
    <source>
        <dbReference type="SAM" id="MobiDB-lite"/>
    </source>
</evidence>
<keyword evidence="2 3" id="KW-0143">Chaperone</keyword>
<dbReference type="PANTHER" id="PTHR21500:SF0">
    <property type="entry name" value="TUBULIN-SPECIFIC CHAPERONE A"/>
    <property type="match status" value="1"/>
</dbReference>
<dbReference type="GO" id="GO:0005874">
    <property type="term" value="C:microtubule"/>
    <property type="evidence" value="ECO:0007669"/>
    <property type="project" value="UniProtKB-KW"/>
</dbReference>
<evidence type="ECO:0000313" key="6">
    <source>
        <dbReference type="Proteomes" id="UP000664521"/>
    </source>
</evidence>
<protein>
    <recommendedName>
        <fullName evidence="3">Tubulin-specific chaperone A</fullName>
    </recommendedName>
</protein>
<name>A0A8H3EQ65_9LECA</name>
<comment type="subunit">
    <text evidence="3">Supercomplex made of cofactors A to E. Cofactors A and D function by capturing and stabilizing tubulin in a quasi-native conformation. Cofactor E binds to the cofactor D-tubulin complex; interaction with cofactor C then causes the release of tubulin polypeptides that are committed to the native state.</text>
</comment>
<dbReference type="Pfam" id="PF02970">
    <property type="entry name" value="TBCA"/>
    <property type="match status" value="1"/>
</dbReference>
<sequence>MAPPSQLSIATGSVIRLLKEETSYRTELEGQRKRLRILEAESGDDEEGNRAWNIGQQARAIQETEAVFGPLRERINTALGGLESLLQASEEGRGDGSSEEEIEKARGAVEKAKSAASA</sequence>
<feature type="compositionally biased region" description="Basic and acidic residues" evidence="4">
    <location>
        <begin position="103"/>
        <end position="118"/>
    </location>
</feature>
<evidence type="ECO:0000256" key="3">
    <source>
        <dbReference type="RuleBase" id="RU364030"/>
    </source>
</evidence>
<dbReference type="Proteomes" id="UP000664521">
    <property type="component" value="Unassembled WGS sequence"/>
</dbReference>
<keyword evidence="3" id="KW-0493">Microtubule</keyword>
<keyword evidence="3" id="KW-0963">Cytoplasm</keyword>
<accession>A0A8H3EQ65</accession>
<dbReference type="GO" id="GO:0048487">
    <property type="term" value="F:beta-tubulin binding"/>
    <property type="evidence" value="ECO:0007669"/>
    <property type="project" value="InterPro"/>
</dbReference>
<feature type="region of interest" description="Disordered" evidence="4">
    <location>
        <begin position="87"/>
        <end position="118"/>
    </location>
</feature>
<dbReference type="InterPro" id="IPR004226">
    <property type="entry name" value="TBCA"/>
</dbReference>
<comment type="subcellular location">
    <subcellularLocation>
        <location evidence="3">Cytoplasm</location>
        <location evidence="3">Cytoskeleton</location>
    </subcellularLocation>
</comment>
<dbReference type="InterPro" id="IPR036126">
    <property type="entry name" value="TBCA_sf"/>
</dbReference>
<gene>
    <name evidence="5" type="ORF">HETSPECPRED_007002</name>
</gene>
<comment type="similarity">
    <text evidence="1 3">Belongs to the TBCA family.</text>
</comment>
<evidence type="ECO:0000313" key="5">
    <source>
        <dbReference type="EMBL" id="CAF9906951.1"/>
    </source>
</evidence>
<keyword evidence="6" id="KW-1185">Reference proteome</keyword>
<dbReference type="AlphaFoldDB" id="A0A8H3EQ65"/>
<dbReference type="GO" id="GO:0007021">
    <property type="term" value="P:tubulin complex assembly"/>
    <property type="evidence" value="ECO:0007669"/>
    <property type="project" value="UniProtKB-UniRule"/>
</dbReference>
<dbReference type="OrthoDB" id="296187at2759"/>
<keyword evidence="3" id="KW-0206">Cytoskeleton</keyword>
<dbReference type="Gene3D" id="1.20.58.90">
    <property type="match status" value="1"/>
</dbReference>